<name>A0A918GAC7_9PSEU</name>
<dbReference type="Gene3D" id="3.30.530.20">
    <property type="match status" value="1"/>
</dbReference>
<proteinExistence type="predicted"/>
<dbReference type="Pfam" id="PF10604">
    <property type="entry name" value="Polyketide_cyc2"/>
    <property type="match status" value="1"/>
</dbReference>
<reference evidence="1" key="1">
    <citation type="journal article" date="2014" name="Int. J. Syst. Evol. Microbiol.">
        <title>Complete genome sequence of Corynebacterium casei LMG S-19264T (=DSM 44701T), isolated from a smear-ripened cheese.</title>
        <authorList>
            <consortium name="US DOE Joint Genome Institute (JGI-PGF)"/>
            <person name="Walter F."/>
            <person name="Albersmeier A."/>
            <person name="Kalinowski J."/>
            <person name="Ruckert C."/>
        </authorList>
    </citation>
    <scope>NUCLEOTIDE SEQUENCE</scope>
    <source>
        <strain evidence="1">JCM 3276</strain>
    </source>
</reference>
<organism evidence="1 2">
    <name type="scientific">Actinokineospora fastidiosa</name>
    <dbReference type="NCBI Taxonomy" id="1816"/>
    <lineage>
        <taxon>Bacteria</taxon>
        <taxon>Bacillati</taxon>
        <taxon>Actinomycetota</taxon>
        <taxon>Actinomycetes</taxon>
        <taxon>Pseudonocardiales</taxon>
        <taxon>Pseudonocardiaceae</taxon>
        <taxon>Actinokineospora</taxon>
    </lineage>
</organism>
<evidence type="ECO:0000313" key="1">
    <source>
        <dbReference type="EMBL" id="GGS25910.1"/>
    </source>
</evidence>
<protein>
    <submittedName>
        <fullName evidence="1">Polyketide cyclase</fullName>
    </submittedName>
</protein>
<dbReference type="InterPro" id="IPR019587">
    <property type="entry name" value="Polyketide_cyclase/dehydratase"/>
</dbReference>
<dbReference type="CDD" id="cd07812">
    <property type="entry name" value="SRPBCC"/>
    <property type="match status" value="1"/>
</dbReference>
<gene>
    <name evidence="1" type="ORF">GCM10010171_19110</name>
</gene>
<keyword evidence="2" id="KW-1185">Reference proteome</keyword>
<reference evidence="1" key="2">
    <citation type="submission" date="2020-09" db="EMBL/GenBank/DDBJ databases">
        <authorList>
            <person name="Sun Q."/>
            <person name="Ohkuma M."/>
        </authorList>
    </citation>
    <scope>NUCLEOTIDE SEQUENCE</scope>
    <source>
        <strain evidence="1">JCM 3276</strain>
    </source>
</reference>
<dbReference type="EMBL" id="BMRB01000001">
    <property type="protein sequence ID" value="GGS25910.1"/>
    <property type="molecule type" value="Genomic_DNA"/>
</dbReference>
<dbReference type="AlphaFoldDB" id="A0A918GAC7"/>
<evidence type="ECO:0000313" key="2">
    <source>
        <dbReference type="Proteomes" id="UP000660680"/>
    </source>
</evidence>
<dbReference type="InterPro" id="IPR023393">
    <property type="entry name" value="START-like_dom_sf"/>
</dbReference>
<sequence length="169" mass="19301">MRAGVIYYMTAIAVEPTARGQVTIDATAEEVWDYISDPVRMADFAAELVSCRWLDGTTRAEVGSRFAGANRNGWRRWTTICSVTEVEPGRRFAYEVHTPFKTPISRWEYEIEETERGCRVTESNWLLVPQWFIPFAIMITGEPDRVGLNMANIATTLQNLKLHLELGRL</sequence>
<dbReference type="Proteomes" id="UP000660680">
    <property type="component" value="Unassembled WGS sequence"/>
</dbReference>
<comment type="caution">
    <text evidence="1">The sequence shown here is derived from an EMBL/GenBank/DDBJ whole genome shotgun (WGS) entry which is preliminary data.</text>
</comment>
<dbReference type="SUPFAM" id="SSF55961">
    <property type="entry name" value="Bet v1-like"/>
    <property type="match status" value="1"/>
</dbReference>
<accession>A0A918GAC7</accession>